<comment type="caution">
    <text evidence="2">The sequence shown here is derived from an EMBL/GenBank/DDBJ whole genome shotgun (WGS) entry which is preliminary data.</text>
</comment>
<organism evidence="2 3">
    <name type="scientific">Empedobacter tilapiae</name>
    <dbReference type="NCBI Taxonomy" id="2491114"/>
    <lineage>
        <taxon>Bacteria</taxon>
        <taxon>Pseudomonadati</taxon>
        <taxon>Bacteroidota</taxon>
        <taxon>Flavobacteriia</taxon>
        <taxon>Flavobacteriales</taxon>
        <taxon>Weeksellaceae</taxon>
        <taxon>Empedobacter</taxon>
    </lineage>
</organism>
<sequence>MKKYLCSCLLVSTVFSFSQVGVNTENPQVIFHVDGGKDNPTTDAPSVVQQANDFAITSTGNVGIGDITPTTKFSINSSFRNGFRLSDGTQGEGKLLQSLNIQGDIAWKDRKTVKIVNQDGSGFSGRVDADMQYVSRKITLEPGKWLIRTNILLLASNNGTINNGFYAKLAWAEFNGTDYFVSNDIIYGNEFGGLYVLRFGIAEGATLINNASSFPKTYYLVTKKPTFFGNYDQNSSWNTLGGGWGETSILAFPAD</sequence>
<dbReference type="EMBL" id="SRPE01000022">
    <property type="protein sequence ID" value="TGN21432.1"/>
    <property type="molecule type" value="Genomic_DNA"/>
</dbReference>
<dbReference type="Proteomes" id="UP000297998">
    <property type="component" value="Unassembled WGS sequence"/>
</dbReference>
<dbReference type="RefSeq" id="WP_135837065.1">
    <property type="nucleotide sequence ID" value="NZ_SRPE01000022.1"/>
</dbReference>
<evidence type="ECO:0000313" key="2">
    <source>
        <dbReference type="EMBL" id="TGN21432.1"/>
    </source>
</evidence>
<gene>
    <name evidence="2" type="ORF">E4J94_17475</name>
</gene>
<keyword evidence="1" id="KW-0732">Signal</keyword>
<evidence type="ECO:0000313" key="3">
    <source>
        <dbReference type="Proteomes" id="UP000297998"/>
    </source>
</evidence>
<dbReference type="AlphaFoldDB" id="A0A4Z1BA40"/>
<dbReference type="OrthoDB" id="1252924at2"/>
<protein>
    <recommendedName>
        <fullName evidence="4">Right-handed parallel beta-helix repeat-containing protein</fullName>
    </recommendedName>
</protein>
<feature type="signal peptide" evidence="1">
    <location>
        <begin position="1"/>
        <end position="18"/>
    </location>
</feature>
<reference evidence="2 3" key="1">
    <citation type="submission" date="2019-03" db="EMBL/GenBank/DDBJ databases">
        <title>Empedobacter tilapiae sp. nov., isolated from an intestine of Nile tilapia Oreochromis niloticus.</title>
        <authorList>
            <person name="Kim Y.-O."/>
            <person name="Yoon J.-H."/>
        </authorList>
    </citation>
    <scope>NUCLEOTIDE SEQUENCE [LARGE SCALE GENOMIC DNA]</scope>
    <source>
        <strain evidence="2 3">MRS2</strain>
    </source>
</reference>
<proteinExistence type="predicted"/>
<evidence type="ECO:0008006" key="4">
    <source>
        <dbReference type="Google" id="ProtNLM"/>
    </source>
</evidence>
<accession>A0A4Z1BA40</accession>
<name>A0A4Z1BA40_9FLAO</name>
<evidence type="ECO:0000256" key="1">
    <source>
        <dbReference type="SAM" id="SignalP"/>
    </source>
</evidence>
<feature type="chain" id="PRO_5021355398" description="Right-handed parallel beta-helix repeat-containing protein" evidence="1">
    <location>
        <begin position="19"/>
        <end position="255"/>
    </location>
</feature>
<keyword evidence="3" id="KW-1185">Reference proteome</keyword>